<accession>A0A7N5JL54</accession>
<dbReference type="GO" id="GO:1990904">
    <property type="term" value="C:ribonucleoprotein complex"/>
    <property type="evidence" value="ECO:0007669"/>
    <property type="project" value="UniProtKB-KW"/>
</dbReference>
<keyword evidence="5" id="KW-0689">Ribosomal protein</keyword>
<dbReference type="GO" id="GO:0003723">
    <property type="term" value="F:RNA binding"/>
    <property type="evidence" value="ECO:0007669"/>
    <property type="project" value="InterPro"/>
</dbReference>
<comment type="function">
    <text evidence="9">Component of the small ribosomal subunit. The ribosome is a large ribonucleoprotein complex responsible for the synthesis of proteins in the cell.</text>
</comment>
<evidence type="ECO:0000256" key="8">
    <source>
        <dbReference type="ARBA" id="ARBA00035450"/>
    </source>
</evidence>
<reference evidence="12" key="2">
    <citation type="submission" date="2025-08" db="UniProtKB">
        <authorList>
            <consortium name="Ensembl"/>
        </authorList>
    </citation>
    <scope>IDENTIFICATION</scope>
</reference>
<dbReference type="InterPro" id="IPR036838">
    <property type="entry name" value="Ribosomal_uS10_dom_sf"/>
</dbReference>
<evidence type="ECO:0000256" key="5">
    <source>
        <dbReference type="ARBA" id="ARBA00022980"/>
    </source>
</evidence>
<evidence type="ECO:0000256" key="1">
    <source>
        <dbReference type="ARBA" id="ARBA00004496"/>
    </source>
</evidence>
<keyword evidence="13" id="KW-1185">Reference proteome</keyword>
<dbReference type="GeneTree" id="ENSGT00390000003248"/>
<name>A0A7N5JL54_AILME</name>
<dbReference type="InterPro" id="IPR027486">
    <property type="entry name" value="Ribosomal_uS10_dom"/>
</dbReference>
<keyword evidence="6" id="KW-0687">Ribonucleoprotein</keyword>
<evidence type="ECO:0000256" key="7">
    <source>
        <dbReference type="ARBA" id="ARBA00035162"/>
    </source>
</evidence>
<comment type="subunit">
    <text evidence="3">Component of the 40S small ribosomal subunit.</text>
</comment>
<reference evidence="12" key="3">
    <citation type="submission" date="2025-09" db="UniProtKB">
        <authorList>
            <consortium name="Ensembl"/>
        </authorList>
    </citation>
    <scope>IDENTIFICATION</scope>
</reference>
<dbReference type="PANTHER" id="PTHR11700">
    <property type="entry name" value="30S RIBOSOMAL PROTEIN S10 FAMILY MEMBER"/>
    <property type="match status" value="1"/>
</dbReference>
<dbReference type="Ensembl" id="ENSAMET00000035546.1">
    <property type="protein sequence ID" value="ENSAMEP00000026962.1"/>
    <property type="gene ID" value="ENSAMEG00000027334.1"/>
</dbReference>
<dbReference type="GO" id="GO:0006412">
    <property type="term" value="P:translation"/>
    <property type="evidence" value="ECO:0007669"/>
    <property type="project" value="InterPro"/>
</dbReference>
<dbReference type="SMART" id="SM01403">
    <property type="entry name" value="Ribosomal_S10"/>
    <property type="match status" value="1"/>
</dbReference>
<comment type="similarity">
    <text evidence="2">Belongs to the universal ribosomal protein uS10 family.</text>
</comment>
<dbReference type="SUPFAM" id="SSF54999">
    <property type="entry name" value="Ribosomal protein S10"/>
    <property type="match status" value="1"/>
</dbReference>
<evidence type="ECO:0000256" key="6">
    <source>
        <dbReference type="ARBA" id="ARBA00023274"/>
    </source>
</evidence>
<feature type="region of interest" description="Disordered" evidence="10">
    <location>
        <begin position="1"/>
        <end position="20"/>
    </location>
</feature>
<dbReference type="GO" id="GO:0022626">
    <property type="term" value="C:cytosolic ribosome"/>
    <property type="evidence" value="ECO:0007669"/>
    <property type="project" value="UniProtKB-ARBA"/>
</dbReference>
<proteinExistence type="inferred from homology"/>
<dbReference type="Proteomes" id="UP000008912">
    <property type="component" value="Unassembled WGS sequence"/>
</dbReference>
<reference evidence="12 13" key="1">
    <citation type="journal article" date="2010" name="Nature">
        <title>The sequence and de novo assembly of the giant panda genome.</title>
        <authorList>
            <person name="Li R."/>
            <person name="Fan W."/>
            <person name="Tian G."/>
            <person name="Zhu H."/>
            <person name="He L."/>
            <person name="Cai J."/>
            <person name="Huang Q."/>
            <person name="Cai Q."/>
            <person name="Li B."/>
            <person name="Bai Y."/>
            <person name="Zhang Z."/>
            <person name="Zhang Y."/>
            <person name="Wang W."/>
            <person name="Li J."/>
            <person name="Wei F."/>
            <person name="Li H."/>
            <person name="Jian M."/>
            <person name="Li J."/>
            <person name="Zhang Z."/>
            <person name="Nielsen R."/>
            <person name="Li D."/>
            <person name="Gu W."/>
            <person name="Yang Z."/>
            <person name="Xuan Z."/>
            <person name="Ryder O.A."/>
            <person name="Leung F.C."/>
            <person name="Zhou Y."/>
            <person name="Cao J."/>
            <person name="Sun X."/>
            <person name="Fu Y."/>
            <person name="Fang X."/>
            <person name="Guo X."/>
            <person name="Wang B."/>
            <person name="Hou R."/>
            <person name="Shen F."/>
            <person name="Mu B."/>
            <person name="Ni P."/>
            <person name="Lin R."/>
            <person name="Qian W."/>
            <person name="Wang G."/>
            <person name="Yu C."/>
            <person name="Nie W."/>
            <person name="Wang J."/>
            <person name="Wu Z."/>
            <person name="Liang H."/>
            <person name="Min J."/>
            <person name="Wu Q."/>
            <person name="Cheng S."/>
            <person name="Ruan J."/>
            <person name="Wang M."/>
            <person name="Shi Z."/>
            <person name="Wen M."/>
            <person name="Liu B."/>
            <person name="Ren X."/>
            <person name="Zheng H."/>
            <person name="Dong D."/>
            <person name="Cook K."/>
            <person name="Shan G."/>
            <person name="Zhang H."/>
            <person name="Kosiol C."/>
            <person name="Xie X."/>
            <person name="Lu Z."/>
            <person name="Zheng H."/>
            <person name="Li Y."/>
            <person name="Steiner C.C."/>
            <person name="Lam T.T."/>
            <person name="Lin S."/>
            <person name="Zhang Q."/>
            <person name="Li G."/>
            <person name="Tian J."/>
            <person name="Gong T."/>
            <person name="Liu H."/>
            <person name="Zhang D."/>
            <person name="Fang L."/>
            <person name="Ye C."/>
            <person name="Zhang J."/>
            <person name="Hu W."/>
            <person name="Xu A."/>
            <person name="Ren Y."/>
            <person name="Zhang G."/>
            <person name="Bruford M.W."/>
            <person name="Li Q."/>
            <person name="Ma L."/>
            <person name="Guo Y."/>
            <person name="An N."/>
            <person name="Hu Y."/>
            <person name="Zheng Y."/>
            <person name="Shi Y."/>
            <person name="Li Z."/>
            <person name="Liu Q."/>
            <person name="Chen Y."/>
            <person name="Zhao J."/>
            <person name="Qu N."/>
            <person name="Zhao S."/>
            <person name="Tian F."/>
            <person name="Wang X."/>
            <person name="Wang H."/>
            <person name="Xu L."/>
            <person name="Liu X."/>
            <person name="Vinar T."/>
            <person name="Wang Y."/>
            <person name="Lam T.W."/>
            <person name="Yiu S.M."/>
            <person name="Liu S."/>
            <person name="Zhang H."/>
            <person name="Li D."/>
            <person name="Huang Y."/>
            <person name="Wang X."/>
            <person name="Yang G."/>
            <person name="Jiang Z."/>
            <person name="Wang J."/>
            <person name="Qin N."/>
            <person name="Li L."/>
            <person name="Li J."/>
            <person name="Bolund L."/>
            <person name="Kristiansen K."/>
            <person name="Wong G.K."/>
            <person name="Olson M."/>
            <person name="Zhang X."/>
            <person name="Li S."/>
            <person name="Yang H."/>
            <person name="Wang J."/>
            <person name="Wang J."/>
        </authorList>
    </citation>
    <scope>NUCLEOTIDE SEQUENCE [LARGE SCALE GENOMIC DNA]</scope>
</reference>
<dbReference type="GO" id="GO:0003735">
    <property type="term" value="F:structural constituent of ribosome"/>
    <property type="evidence" value="ECO:0007669"/>
    <property type="project" value="InterPro"/>
</dbReference>
<evidence type="ECO:0000256" key="3">
    <source>
        <dbReference type="ARBA" id="ARBA00011542"/>
    </source>
</evidence>
<evidence type="ECO:0000256" key="2">
    <source>
        <dbReference type="ARBA" id="ARBA00007102"/>
    </source>
</evidence>
<organism evidence="12 13">
    <name type="scientific">Ailuropoda melanoleuca</name>
    <name type="common">Giant panda</name>
    <dbReference type="NCBI Taxonomy" id="9646"/>
    <lineage>
        <taxon>Eukaryota</taxon>
        <taxon>Metazoa</taxon>
        <taxon>Chordata</taxon>
        <taxon>Craniata</taxon>
        <taxon>Vertebrata</taxon>
        <taxon>Euteleostomi</taxon>
        <taxon>Mammalia</taxon>
        <taxon>Eutheria</taxon>
        <taxon>Laurasiatheria</taxon>
        <taxon>Carnivora</taxon>
        <taxon>Caniformia</taxon>
        <taxon>Ursidae</taxon>
        <taxon>Ailuropoda</taxon>
    </lineage>
</organism>
<dbReference type="InParanoid" id="A0A7N5JL54"/>
<sequence length="121" mass="13395">MLRCGMGFEGGRKTRGTSRLESHTAAITFKDTGKTPMEPEVAIQQSSITLASLKLKSSEKVCADLIRGAKGKNLKVKGPVQMPTKALRITTRKTPCGEDPKTWEPWDQPRIHKLLTDLQSF</sequence>
<dbReference type="Pfam" id="PF00338">
    <property type="entry name" value="Ribosomal_S10"/>
    <property type="match status" value="1"/>
</dbReference>
<comment type="subcellular location">
    <subcellularLocation>
        <location evidence="1">Cytoplasm</location>
    </subcellularLocation>
</comment>
<evidence type="ECO:0000256" key="9">
    <source>
        <dbReference type="ARBA" id="ARBA00045746"/>
    </source>
</evidence>
<dbReference type="Gene3D" id="3.30.70.600">
    <property type="entry name" value="Ribosomal protein S10 domain"/>
    <property type="match status" value="1"/>
</dbReference>
<evidence type="ECO:0000256" key="4">
    <source>
        <dbReference type="ARBA" id="ARBA00022490"/>
    </source>
</evidence>
<keyword evidence="4" id="KW-0963">Cytoplasm</keyword>
<dbReference type="InterPro" id="IPR018268">
    <property type="entry name" value="Ribosomal_uS10_CS"/>
</dbReference>
<evidence type="ECO:0000256" key="10">
    <source>
        <dbReference type="SAM" id="MobiDB-lite"/>
    </source>
</evidence>
<dbReference type="AlphaFoldDB" id="A0A7N5JL54"/>
<dbReference type="InterPro" id="IPR001848">
    <property type="entry name" value="Ribosomal_uS10"/>
</dbReference>
<evidence type="ECO:0000313" key="12">
    <source>
        <dbReference type="Ensembl" id="ENSAMEP00000026962.1"/>
    </source>
</evidence>
<feature type="domain" description="Small ribosomal subunit protein uS10" evidence="11">
    <location>
        <begin position="47"/>
        <end position="121"/>
    </location>
</feature>
<protein>
    <recommendedName>
        <fullName evidence="7">Small ribosomal subunit protein uS10</fullName>
    </recommendedName>
    <alternativeName>
        <fullName evidence="8">40S ribosomal protein S20</fullName>
    </alternativeName>
</protein>
<evidence type="ECO:0000313" key="13">
    <source>
        <dbReference type="Proteomes" id="UP000008912"/>
    </source>
</evidence>
<dbReference type="FunFam" id="3.30.70.600:FF:000011">
    <property type="entry name" value="Uncharacterized protein"/>
    <property type="match status" value="1"/>
</dbReference>
<dbReference type="PROSITE" id="PS00361">
    <property type="entry name" value="RIBOSOMAL_S10"/>
    <property type="match status" value="1"/>
</dbReference>
<evidence type="ECO:0000259" key="11">
    <source>
        <dbReference type="SMART" id="SM01403"/>
    </source>
</evidence>